<organism evidence="1 2">
    <name type="scientific">Armillaria ostoyae</name>
    <name type="common">Armillaria root rot fungus</name>
    <dbReference type="NCBI Taxonomy" id="47428"/>
    <lineage>
        <taxon>Eukaryota</taxon>
        <taxon>Fungi</taxon>
        <taxon>Dikarya</taxon>
        <taxon>Basidiomycota</taxon>
        <taxon>Agaricomycotina</taxon>
        <taxon>Agaricomycetes</taxon>
        <taxon>Agaricomycetidae</taxon>
        <taxon>Agaricales</taxon>
        <taxon>Marasmiineae</taxon>
        <taxon>Physalacriaceae</taxon>
        <taxon>Armillaria</taxon>
    </lineage>
</organism>
<dbReference type="Proteomes" id="UP000219338">
    <property type="component" value="Unassembled WGS sequence"/>
</dbReference>
<evidence type="ECO:0000313" key="1">
    <source>
        <dbReference type="EMBL" id="SJL03627.1"/>
    </source>
</evidence>
<dbReference type="EMBL" id="FUEG01000004">
    <property type="protein sequence ID" value="SJL03627.1"/>
    <property type="molecule type" value="Genomic_DNA"/>
</dbReference>
<evidence type="ECO:0000313" key="2">
    <source>
        <dbReference type="Proteomes" id="UP000219338"/>
    </source>
</evidence>
<accession>A0A284R4I1</accession>
<sequence length="75" mass="8792">MLFLSLSAVDVSRHFKGIPGHARQRGRGPVDIRSVFCIVLKVLYYTRTAQRVVRITRMTVLRPYHTPYRTVKHLR</sequence>
<name>A0A284R4I1_ARMOS</name>
<gene>
    <name evidence="1" type="ORF">ARMOST_06984</name>
</gene>
<reference evidence="2" key="1">
    <citation type="journal article" date="2017" name="Nat. Ecol. Evol.">
        <title>Genome expansion and lineage-specific genetic innovations in the forest pathogenic fungi Armillaria.</title>
        <authorList>
            <person name="Sipos G."/>
            <person name="Prasanna A.N."/>
            <person name="Walter M.C."/>
            <person name="O'Connor E."/>
            <person name="Balint B."/>
            <person name="Krizsan K."/>
            <person name="Kiss B."/>
            <person name="Hess J."/>
            <person name="Varga T."/>
            <person name="Slot J."/>
            <person name="Riley R."/>
            <person name="Boka B."/>
            <person name="Rigling D."/>
            <person name="Barry K."/>
            <person name="Lee J."/>
            <person name="Mihaltcheva S."/>
            <person name="LaButti K."/>
            <person name="Lipzen A."/>
            <person name="Waldron R."/>
            <person name="Moloney N.M."/>
            <person name="Sperisen C."/>
            <person name="Kredics L."/>
            <person name="Vagvoelgyi C."/>
            <person name="Patrignani A."/>
            <person name="Fitzpatrick D."/>
            <person name="Nagy I."/>
            <person name="Doyle S."/>
            <person name="Anderson J.B."/>
            <person name="Grigoriev I.V."/>
            <person name="Gueldener U."/>
            <person name="Muensterkoetter M."/>
            <person name="Nagy L.G."/>
        </authorList>
    </citation>
    <scope>NUCLEOTIDE SEQUENCE [LARGE SCALE GENOMIC DNA]</scope>
    <source>
        <strain evidence="2">C18/9</strain>
    </source>
</reference>
<dbReference type="AlphaFoldDB" id="A0A284R4I1"/>
<proteinExistence type="predicted"/>
<protein>
    <submittedName>
        <fullName evidence="1">Uncharacterized protein</fullName>
    </submittedName>
</protein>
<keyword evidence="2" id="KW-1185">Reference proteome</keyword>